<evidence type="ECO:0000313" key="1">
    <source>
        <dbReference type="EMBL" id="TBU55332.1"/>
    </source>
</evidence>
<proteinExistence type="predicted"/>
<gene>
    <name evidence="1" type="ORF">BD310DRAFT_693277</name>
</gene>
<sequence>MFQRRSQAQQAGGRNLLQRCRPGAFPSALLSILGWGVWVRLYVRAQDSSGATWDADNALGASATRRTAISGAPHNTWRSIRQRPRPPACTPSPIRGLWHLLRLYLYRQRRPRPSNVRTRTYRRAVLQGVRDCVHK</sequence>
<evidence type="ECO:0000313" key="2">
    <source>
        <dbReference type="Proteomes" id="UP000292082"/>
    </source>
</evidence>
<keyword evidence="2" id="KW-1185">Reference proteome</keyword>
<dbReference type="EMBL" id="ML145171">
    <property type="protein sequence ID" value="TBU55332.1"/>
    <property type="molecule type" value="Genomic_DNA"/>
</dbReference>
<accession>A0A4Q9PM89</accession>
<dbReference type="Proteomes" id="UP000292082">
    <property type="component" value="Unassembled WGS sequence"/>
</dbReference>
<reference evidence="1 2" key="1">
    <citation type="submission" date="2019-01" db="EMBL/GenBank/DDBJ databases">
        <title>Draft genome sequences of three monokaryotic isolates of the white-rot basidiomycete fungus Dichomitus squalens.</title>
        <authorList>
            <consortium name="DOE Joint Genome Institute"/>
            <person name="Lopez S.C."/>
            <person name="Andreopoulos B."/>
            <person name="Pangilinan J."/>
            <person name="Lipzen A."/>
            <person name="Riley R."/>
            <person name="Ahrendt S."/>
            <person name="Ng V."/>
            <person name="Barry K."/>
            <person name="Daum C."/>
            <person name="Grigoriev I.V."/>
            <person name="Hilden K.S."/>
            <person name="Makela M.R."/>
            <person name="de Vries R.P."/>
        </authorList>
    </citation>
    <scope>NUCLEOTIDE SEQUENCE [LARGE SCALE GENOMIC DNA]</scope>
    <source>
        <strain evidence="1 2">CBS 464.89</strain>
    </source>
</reference>
<organism evidence="1 2">
    <name type="scientific">Dichomitus squalens</name>
    <dbReference type="NCBI Taxonomy" id="114155"/>
    <lineage>
        <taxon>Eukaryota</taxon>
        <taxon>Fungi</taxon>
        <taxon>Dikarya</taxon>
        <taxon>Basidiomycota</taxon>
        <taxon>Agaricomycotina</taxon>
        <taxon>Agaricomycetes</taxon>
        <taxon>Polyporales</taxon>
        <taxon>Polyporaceae</taxon>
        <taxon>Dichomitus</taxon>
    </lineage>
</organism>
<protein>
    <submittedName>
        <fullName evidence="1">Uncharacterized protein</fullName>
    </submittedName>
</protein>
<dbReference type="AlphaFoldDB" id="A0A4Q9PM89"/>
<name>A0A4Q9PM89_9APHY</name>